<evidence type="ECO:0000256" key="3">
    <source>
        <dbReference type="ARBA" id="ARBA00004496"/>
    </source>
</evidence>
<evidence type="ECO:0000256" key="16">
    <source>
        <dbReference type="HAMAP-Rule" id="MF_00037"/>
    </source>
</evidence>
<keyword evidence="5 16" id="KW-0963">Cytoplasm</keyword>
<dbReference type="InterPro" id="IPR016167">
    <property type="entry name" value="FAD-bd_PCMH_sub1"/>
</dbReference>
<keyword evidence="8 16" id="KW-0274">FAD</keyword>
<proteinExistence type="inferred from homology"/>
<dbReference type="Gene3D" id="3.30.43.10">
    <property type="entry name" value="Uridine Diphospho-n-acetylenolpyruvylglucosamine Reductase, domain 2"/>
    <property type="match status" value="1"/>
</dbReference>
<dbReference type="GO" id="GO:0051301">
    <property type="term" value="P:cell division"/>
    <property type="evidence" value="ECO:0007669"/>
    <property type="project" value="UniProtKB-KW"/>
</dbReference>
<accession>A0A1F5YU99</accession>
<sequence>MNNISGHYEILQAALEGRVKKDVPLARFTTYKVGGPAEYFFVAQTRQDLVTAVKTALVSGISCTVLGGGSNVLISDGGLPGLVIRNAARNISLKGIKGSQTPGRKVRHVFVEADAGVPMNQLVRFTIDQGLSGLEMHLGLPGTVGGAVYMNSKWTHPVGYVGDAVYQAEILQPSGDIEAVPRSYFRFAYDYSILQDKPATVVSVVFALEQQDKDALWQKANESIAYRRSSQPYGVATAGCVFRNIAESEAIIHQTPGRAVSAGFLADHAGCKGLRVGGAVVSDHHANFIINTGNATARDVVELIETVRSRVKSAFGVSLREEIVRMGKF</sequence>
<evidence type="ECO:0000313" key="19">
    <source>
        <dbReference type="Proteomes" id="UP000178448"/>
    </source>
</evidence>
<dbReference type="PROSITE" id="PS51387">
    <property type="entry name" value="FAD_PCMH"/>
    <property type="match status" value="1"/>
</dbReference>
<evidence type="ECO:0000259" key="17">
    <source>
        <dbReference type="PROSITE" id="PS51387"/>
    </source>
</evidence>
<dbReference type="InterPro" id="IPR036318">
    <property type="entry name" value="FAD-bd_PCMH-like_sf"/>
</dbReference>
<dbReference type="InterPro" id="IPR016169">
    <property type="entry name" value="FAD-bd_PCMH_sub2"/>
</dbReference>
<evidence type="ECO:0000256" key="9">
    <source>
        <dbReference type="ARBA" id="ARBA00022857"/>
    </source>
</evidence>
<keyword evidence="11 16" id="KW-0573">Peptidoglycan synthesis</keyword>
<comment type="similarity">
    <text evidence="16">Belongs to the MurB family.</text>
</comment>
<evidence type="ECO:0000256" key="11">
    <source>
        <dbReference type="ARBA" id="ARBA00022984"/>
    </source>
</evidence>
<keyword evidence="6 16" id="KW-0132">Cell division</keyword>
<feature type="domain" description="FAD-binding PCMH-type" evidence="17">
    <location>
        <begin position="32"/>
        <end position="211"/>
    </location>
</feature>
<evidence type="ECO:0000256" key="10">
    <source>
        <dbReference type="ARBA" id="ARBA00022960"/>
    </source>
</evidence>
<gene>
    <name evidence="16" type="primary">murB</name>
    <name evidence="18" type="ORF">A2Z33_04855</name>
</gene>
<dbReference type="UniPathway" id="UPA00219"/>
<dbReference type="InterPro" id="IPR036635">
    <property type="entry name" value="MurB_C_sf"/>
</dbReference>
<dbReference type="GO" id="GO:0071949">
    <property type="term" value="F:FAD binding"/>
    <property type="evidence" value="ECO:0007669"/>
    <property type="project" value="InterPro"/>
</dbReference>
<dbReference type="GO" id="GO:0071555">
    <property type="term" value="P:cell wall organization"/>
    <property type="evidence" value="ECO:0007669"/>
    <property type="project" value="UniProtKB-KW"/>
</dbReference>
<keyword evidence="13 16" id="KW-0131">Cell cycle</keyword>
<keyword evidence="14 16" id="KW-0961">Cell wall biogenesis/degradation</keyword>
<comment type="subcellular location">
    <subcellularLocation>
        <location evidence="3 16">Cytoplasm</location>
    </subcellularLocation>
</comment>
<comment type="function">
    <text evidence="2 16">Cell wall formation.</text>
</comment>
<comment type="pathway">
    <text evidence="4 16">Cell wall biogenesis; peptidoglycan biosynthesis.</text>
</comment>
<evidence type="ECO:0000256" key="4">
    <source>
        <dbReference type="ARBA" id="ARBA00004752"/>
    </source>
</evidence>
<protein>
    <recommendedName>
        <fullName evidence="16">UDP-N-acetylenolpyruvoylglucosamine reductase</fullName>
        <ecNumber evidence="16">1.3.1.98</ecNumber>
    </recommendedName>
    <alternativeName>
        <fullName evidence="16">UDP-N-acetylmuramate dehydrogenase</fullName>
    </alternativeName>
</protein>
<dbReference type="InterPro" id="IPR011601">
    <property type="entry name" value="MurB_C"/>
</dbReference>
<dbReference type="STRING" id="1798374.A2Z33_04855"/>
<dbReference type="SUPFAM" id="SSF56194">
    <property type="entry name" value="Uridine diphospho-N-Acetylenolpyruvylglucosamine reductase, MurB, C-terminal domain"/>
    <property type="match status" value="1"/>
</dbReference>
<dbReference type="PANTHER" id="PTHR21071">
    <property type="entry name" value="UDP-N-ACETYLENOLPYRUVOYLGLUCOSAMINE REDUCTASE"/>
    <property type="match status" value="1"/>
</dbReference>
<feature type="active site" evidence="16">
    <location>
        <position position="322"/>
    </location>
</feature>
<keyword evidence="9 16" id="KW-0521">NADP</keyword>
<keyword evidence="12 16" id="KW-0560">Oxidoreductase</keyword>
<comment type="catalytic activity">
    <reaction evidence="15 16">
        <text>UDP-N-acetyl-alpha-D-muramate + NADP(+) = UDP-N-acetyl-3-O-(1-carboxyvinyl)-alpha-D-glucosamine + NADPH + H(+)</text>
        <dbReference type="Rhea" id="RHEA:12248"/>
        <dbReference type="ChEBI" id="CHEBI:15378"/>
        <dbReference type="ChEBI" id="CHEBI:57783"/>
        <dbReference type="ChEBI" id="CHEBI:58349"/>
        <dbReference type="ChEBI" id="CHEBI:68483"/>
        <dbReference type="ChEBI" id="CHEBI:70757"/>
        <dbReference type="EC" id="1.3.1.98"/>
    </reaction>
</comment>
<dbReference type="EC" id="1.3.1.98" evidence="16"/>
<evidence type="ECO:0000256" key="8">
    <source>
        <dbReference type="ARBA" id="ARBA00022827"/>
    </source>
</evidence>
<dbReference type="SUPFAM" id="SSF56176">
    <property type="entry name" value="FAD-binding/transporter-associated domain-like"/>
    <property type="match status" value="1"/>
</dbReference>
<dbReference type="Gene3D" id="3.30.465.10">
    <property type="match status" value="1"/>
</dbReference>
<keyword evidence="10 16" id="KW-0133">Cell shape</keyword>
<dbReference type="PANTHER" id="PTHR21071:SF4">
    <property type="entry name" value="UDP-N-ACETYLENOLPYRUVOYLGLUCOSAMINE REDUCTASE"/>
    <property type="match status" value="1"/>
</dbReference>
<dbReference type="GO" id="GO:0005829">
    <property type="term" value="C:cytosol"/>
    <property type="evidence" value="ECO:0007669"/>
    <property type="project" value="TreeGrafter"/>
</dbReference>
<evidence type="ECO:0000256" key="6">
    <source>
        <dbReference type="ARBA" id="ARBA00022618"/>
    </source>
</evidence>
<dbReference type="HAMAP" id="MF_00037">
    <property type="entry name" value="MurB"/>
    <property type="match status" value="1"/>
</dbReference>
<evidence type="ECO:0000256" key="12">
    <source>
        <dbReference type="ARBA" id="ARBA00023002"/>
    </source>
</evidence>
<dbReference type="Pfam" id="PF01565">
    <property type="entry name" value="FAD_binding_4"/>
    <property type="match status" value="1"/>
</dbReference>
<dbReference type="InterPro" id="IPR003170">
    <property type="entry name" value="MurB"/>
</dbReference>
<comment type="caution">
    <text evidence="16">Lacks conserved residue(s) required for the propagation of feature annotation.</text>
</comment>
<dbReference type="InterPro" id="IPR016166">
    <property type="entry name" value="FAD-bd_PCMH"/>
</dbReference>
<organism evidence="18 19">
    <name type="scientific">Candidatus Gottesmanbacteria bacterium RBG_16_52_11</name>
    <dbReference type="NCBI Taxonomy" id="1798374"/>
    <lineage>
        <taxon>Bacteria</taxon>
        <taxon>Candidatus Gottesmaniibacteriota</taxon>
    </lineage>
</organism>
<dbReference type="GO" id="GO:0008762">
    <property type="term" value="F:UDP-N-acetylmuramate dehydrogenase activity"/>
    <property type="evidence" value="ECO:0007669"/>
    <property type="project" value="UniProtKB-UniRule"/>
</dbReference>
<dbReference type="GO" id="GO:0008360">
    <property type="term" value="P:regulation of cell shape"/>
    <property type="evidence" value="ECO:0007669"/>
    <property type="project" value="UniProtKB-KW"/>
</dbReference>
<dbReference type="GO" id="GO:0009252">
    <property type="term" value="P:peptidoglycan biosynthetic process"/>
    <property type="evidence" value="ECO:0007669"/>
    <property type="project" value="UniProtKB-UniRule"/>
</dbReference>
<dbReference type="Proteomes" id="UP000178448">
    <property type="component" value="Unassembled WGS sequence"/>
</dbReference>
<comment type="caution">
    <text evidence="18">The sequence shown here is derived from an EMBL/GenBank/DDBJ whole genome shotgun (WGS) entry which is preliminary data.</text>
</comment>
<dbReference type="Gene3D" id="3.90.78.10">
    <property type="entry name" value="UDP-N-acetylenolpyruvoylglucosamine reductase, C-terminal domain"/>
    <property type="match status" value="1"/>
</dbReference>
<feature type="active site" description="Proton donor" evidence="16">
    <location>
        <position position="240"/>
    </location>
</feature>
<evidence type="ECO:0000256" key="5">
    <source>
        <dbReference type="ARBA" id="ARBA00022490"/>
    </source>
</evidence>
<dbReference type="NCBIfam" id="TIGR00179">
    <property type="entry name" value="murB"/>
    <property type="match status" value="1"/>
</dbReference>
<dbReference type="Pfam" id="PF02873">
    <property type="entry name" value="MurB_C"/>
    <property type="match status" value="1"/>
</dbReference>
<dbReference type="AlphaFoldDB" id="A0A1F5YU99"/>
<evidence type="ECO:0000256" key="7">
    <source>
        <dbReference type="ARBA" id="ARBA00022630"/>
    </source>
</evidence>
<evidence type="ECO:0000256" key="1">
    <source>
        <dbReference type="ARBA" id="ARBA00001974"/>
    </source>
</evidence>
<comment type="cofactor">
    <cofactor evidence="1 16">
        <name>FAD</name>
        <dbReference type="ChEBI" id="CHEBI:57692"/>
    </cofactor>
</comment>
<keyword evidence="7 16" id="KW-0285">Flavoprotein</keyword>
<dbReference type="NCBIfam" id="NF010480">
    <property type="entry name" value="PRK13905.1"/>
    <property type="match status" value="1"/>
</dbReference>
<evidence type="ECO:0000313" key="18">
    <source>
        <dbReference type="EMBL" id="OGG03788.1"/>
    </source>
</evidence>
<dbReference type="InterPro" id="IPR006094">
    <property type="entry name" value="Oxid_FAD_bind_N"/>
</dbReference>
<dbReference type="EMBL" id="MFJD01000006">
    <property type="protein sequence ID" value="OGG03788.1"/>
    <property type="molecule type" value="Genomic_DNA"/>
</dbReference>
<evidence type="ECO:0000256" key="14">
    <source>
        <dbReference type="ARBA" id="ARBA00023316"/>
    </source>
</evidence>
<evidence type="ECO:0000256" key="13">
    <source>
        <dbReference type="ARBA" id="ARBA00023306"/>
    </source>
</evidence>
<evidence type="ECO:0000256" key="15">
    <source>
        <dbReference type="ARBA" id="ARBA00048914"/>
    </source>
</evidence>
<reference evidence="18 19" key="1">
    <citation type="journal article" date="2016" name="Nat. Commun.">
        <title>Thousands of microbial genomes shed light on interconnected biogeochemical processes in an aquifer system.</title>
        <authorList>
            <person name="Anantharaman K."/>
            <person name="Brown C.T."/>
            <person name="Hug L.A."/>
            <person name="Sharon I."/>
            <person name="Castelle C.J."/>
            <person name="Probst A.J."/>
            <person name="Thomas B.C."/>
            <person name="Singh A."/>
            <person name="Wilkins M.J."/>
            <person name="Karaoz U."/>
            <person name="Brodie E.L."/>
            <person name="Williams K.H."/>
            <person name="Hubbard S.S."/>
            <person name="Banfield J.F."/>
        </authorList>
    </citation>
    <scope>NUCLEOTIDE SEQUENCE [LARGE SCALE GENOMIC DNA]</scope>
</reference>
<name>A0A1F5YU99_9BACT</name>
<evidence type="ECO:0000256" key="2">
    <source>
        <dbReference type="ARBA" id="ARBA00003921"/>
    </source>
</evidence>